<dbReference type="EMBL" id="LJGU01000132">
    <property type="protein sequence ID" value="OEU97114.1"/>
    <property type="molecule type" value="Genomic_DNA"/>
</dbReference>
<sequence length="23" mass="2583">RVPVRGRVRARCGLCHTVLDCDT</sequence>
<gene>
    <name evidence="1" type="ORF">AN216_17140</name>
</gene>
<evidence type="ECO:0000313" key="1">
    <source>
        <dbReference type="EMBL" id="OEU97114.1"/>
    </source>
</evidence>
<feature type="non-terminal residue" evidence="1">
    <location>
        <position position="1"/>
    </location>
</feature>
<accession>A0A1E7JZL2</accession>
<comment type="caution">
    <text evidence="1">The sequence shown here is derived from an EMBL/GenBank/DDBJ whole genome shotgun (WGS) entry which is preliminary data.</text>
</comment>
<protein>
    <submittedName>
        <fullName evidence="1">Uncharacterized protein</fullName>
    </submittedName>
</protein>
<reference evidence="1 2" key="1">
    <citation type="journal article" date="2016" name="Front. Microbiol.">
        <title>Comparative Genomics Analysis of Streptomyces Species Reveals Their Adaptation to the Marine Environment and Their Diversity at the Genomic Level.</title>
        <authorList>
            <person name="Tian X."/>
            <person name="Zhang Z."/>
            <person name="Yang T."/>
            <person name="Chen M."/>
            <person name="Li J."/>
            <person name="Chen F."/>
            <person name="Yang J."/>
            <person name="Li W."/>
            <person name="Zhang B."/>
            <person name="Zhang Z."/>
            <person name="Wu J."/>
            <person name="Zhang C."/>
            <person name="Long L."/>
            <person name="Xiao J."/>
        </authorList>
    </citation>
    <scope>NUCLEOTIDE SEQUENCE [LARGE SCALE GENOMIC DNA]</scope>
    <source>
        <strain evidence="1 2">SCSIO 02100</strain>
    </source>
</reference>
<evidence type="ECO:0000313" key="2">
    <source>
        <dbReference type="Proteomes" id="UP000176101"/>
    </source>
</evidence>
<organism evidence="1 2">
    <name type="scientific">Streptomyces oceani</name>
    <dbReference type="NCBI Taxonomy" id="1075402"/>
    <lineage>
        <taxon>Bacteria</taxon>
        <taxon>Bacillati</taxon>
        <taxon>Actinomycetota</taxon>
        <taxon>Actinomycetes</taxon>
        <taxon>Kitasatosporales</taxon>
        <taxon>Streptomycetaceae</taxon>
        <taxon>Streptomyces</taxon>
    </lineage>
</organism>
<dbReference type="AlphaFoldDB" id="A0A1E7JZL2"/>
<proteinExistence type="predicted"/>
<keyword evidence="2" id="KW-1185">Reference proteome</keyword>
<dbReference type="PATRIC" id="fig|1075402.3.peg.2402"/>
<name>A0A1E7JZL2_9ACTN</name>
<dbReference type="Proteomes" id="UP000176101">
    <property type="component" value="Unassembled WGS sequence"/>
</dbReference>